<dbReference type="OrthoDB" id="10283177at2759"/>
<sequence>MKTESSVTWHRTISIPTNANGFVRFGVKSTLVTRIKALGTVVGVRNRIIHVKAHHQGLPKQRPILQESNRHRLQNRNFNSLTALYDAQNRIERNRTHQEVRIAKRGPIIFTLKLILWLHS</sequence>
<organism evidence="1 2">
    <name type="scientific">Trema orientale</name>
    <name type="common">Charcoal tree</name>
    <name type="synonym">Celtis orientalis</name>
    <dbReference type="NCBI Taxonomy" id="63057"/>
    <lineage>
        <taxon>Eukaryota</taxon>
        <taxon>Viridiplantae</taxon>
        <taxon>Streptophyta</taxon>
        <taxon>Embryophyta</taxon>
        <taxon>Tracheophyta</taxon>
        <taxon>Spermatophyta</taxon>
        <taxon>Magnoliopsida</taxon>
        <taxon>eudicotyledons</taxon>
        <taxon>Gunneridae</taxon>
        <taxon>Pentapetalae</taxon>
        <taxon>rosids</taxon>
        <taxon>fabids</taxon>
        <taxon>Rosales</taxon>
        <taxon>Cannabaceae</taxon>
        <taxon>Trema</taxon>
    </lineage>
</organism>
<dbReference type="EMBL" id="JXTC01000729">
    <property type="protein sequence ID" value="PON39138.1"/>
    <property type="molecule type" value="Genomic_DNA"/>
</dbReference>
<gene>
    <name evidence="1" type="ORF">TorRG33x02_343530</name>
</gene>
<dbReference type="Proteomes" id="UP000237000">
    <property type="component" value="Unassembled WGS sequence"/>
</dbReference>
<accession>A0A2P5ARF7</accession>
<comment type="caution">
    <text evidence="1">The sequence shown here is derived from an EMBL/GenBank/DDBJ whole genome shotgun (WGS) entry which is preliminary data.</text>
</comment>
<reference evidence="2" key="1">
    <citation type="submission" date="2016-06" db="EMBL/GenBank/DDBJ databases">
        <title>Parallel loss of symbiosis genes in relatives of nitrogen-fixing non-legume Parasponia.</title>
        <authorList>
            <person name="Van Velzen R."/>
            <person name="Holmer R."/>
            <person name="Bu F."/>
            <person name="Rutten L."/>
            <person name="Van Zeijl A."/>
            <person name="Liu W."/>
            <person name="Santuari L."/>
            <person name="Cao Q."/>
            <person name="Sharma T."/>
            <person name="Shen D."/>
            <person name="Roswanjaya Y."/>
            <person name="Wardhani T."/>
            <person name="Kalhor M.S."/>
            <person name="Jansen J."/>
            <person name="Van den Hoogen J."/>
            <person name="Gungor B."/>
            <person name="Hartog M."/>
            <person name="Hontelez J."/>
            <person name="Verver J."/>
            <person name="Yang W.-C."/>
            <person name="Schijlen E."/>
            <person name="Repin R."/>
            <person name="Schilthuizen M."/>
            <person name="Schranz E."/>
            <person name="Heidstra R."/>
            <person name="Miyata K."/>
            <person name="Fedorova E."/>
            <person name="Kohlen W."/>
            <person name="Bisseling T."/>
            <person name="Smit S."/>
            <person name="Geurts R."/>
        </authorList>
    </citation>
    <scope>NUCLEOTIDE SEQUENCE [LARGE SCALE GENOMIC DNA]</scope>
    <source>
        <strain evidence="2">cv. RG33-2</strain>
    </source>
</reference>
<keyword evidence="2" id="KW-1185">Reference proteome</keyword>
<dbReference type="AlphaFoldDB" id="A0A2P5ARF7"/>
<protein>
    <submittedName>
        <fullName evidence="1">Uncharacterized protein</fullName>
    </submittedName>
</protein>
<evidence type="ECO:0000313" key="1">
    <source>
        <dbReference type="EMBL" id="PON39138.1"/>
    </source>
</evidence>
<name>A0A2P5ARF7_TREOI</name>
<dbReference type="InParanoid" id="A0A2P5ARF7"/>
<evidence type="ECO:0000313" key="2">
    <source>
        <dbReference type="Proteomes" id="UP000237000"/>
    </source>
</evidence>
<proteinExistence type="predicted"/>